<proteinExistence type="predicted"/>
<feature type="transmembrane region" description="Helical" evidence="6">
    <location>
        <begin position="394"/>
        <end position="415"/>
    </location>
</feature>
<feature type="transmembrane region" description="Helical" evidence="6">
    <location>
        <begin position="37"/>
        <end position="54"/>
    </location>
</feature>
<evidence type="ECO:0000256" key="3">
    <source>
        <dbReference type="ARBA" id="ARBA00022692"/>
    </source>
</evidence>
<evidence type="ECO:0000313" key="8">
    <source>
        <dbReference type="Proteomes" id="UP000675880"/>
    </source>
</evidence>
<keyword evidence="8" id="KW-1185">Reference proteome</keyword>
<keyword evidence="2" id="KW-1003">Cell membrane</keyword>
<evidence type="ECO:0000256" key="1">
    <source>
        <dbReference type="ARBA" id="ARBA00004651"/>
    </source>
</evidence>
<keyword evidence="3 6" id="KW-0812">Transmembrane</keyword>
<keyword evidence="5 6" id="KW-0472">Membrane</keyword>
<gene>
    <name evidence="7" type="ORF">NSPZN2_11238</name>
</gene>
<keyword evidence="4 6" id="KW-1133">Transmembrane helix</keyword>
<evidence type="ECO:0000256" key="6">
    <source>
        <dbReference type="SAM" id="Phobius"/>
    </source>
</evidence>
<evidence type="ECO:0000256" key="2">
    <source>
        <dbReference type="ARBA" id="ARBA00022475"/>
    </source>
</evidence>
<feature type="transmembrane region" description="Helical" evidence="6">
    <location>
        <begin position="162"/>
        <end position="185"/>
    </location>
</feature>
<dbReference type="PANTHER" id="PTHR42703">
    <property type="entry name" value="NADH DEHYDROGENASE"/>
    <property type="match status" value="1"/>
</dbReference>
<feature type="transmembrane region" description="Helical" evidence="6">
    <location>
        <begin position="192"/>
        <end position="212"/>
    </location>
</feature>
<feature type="transmembrane region" description="Helical" evidence="6">
    <location>
        <begin position="319"/>
        <end position="345"/>
    </location>
</feature>
<reference evidence="7 8" key="1">
    <citation type="submission" date="2021-02" db="EMBL/GenBank/DDBJ databases">
        <authorList>
            <person name="Han P."/>
        </authorList>
    </citation>
    <scope>NUCLEOTIDE SEQUENCE [LARGE SCALE GENOMIC DNA]</scope>
    <source>
        <strain evidence="7">Candidatus Nitrospira sp. ZN2</strain>
    </source>
</reference>
<dbReference type="Proteomes" id="UP000675880">
    <property type="component" value="Unassembled WGS sequence"/>
</dbReference>
<accession>A0ABM8QRN1</accession>
<evidence type="ECO:0000313" key="7">
    <source>
        <dbReference type="EMBL" id="CAE6711486.1"/>
    </source>
</evidence>
<comment type="subcellular location">
    <subcellularLocation>
        <location evidence="1">Cell membrane</location>
        <topology evidence="1">Multi-pass membrane protein</topology>
    </subcellularLocation>
</comment>
<dbReference type="EC" id="1.6.5.11" evidence="7"/>
<feature type="transmembrane region" description="Helical" evidence="6">
    <location>
        <begin position="248"/>
        <end position="263"/>
    </location>
</feature>
<comment type="caution">
    <text evidence="7">The sequence shown here is derived from an EMBL/GenBank/DDBJ whole genome shotgun (WGS) entry which is preliminary data.</text>
</comment>
<protein>
    <submittedName>
        <fullName evidence="7">NADH-quinone oxidoreductase, subunit M</fullName>
        <ecNumber evidence="7">1.6.5.11</ecNumber>
    </submittedName>
</protein>
<feature type="transmembrane region" description="Helical" evidence="6">
    <location>
        <begin position="275"/>
        <end position="294"/>
    </location>
</feature>
<dbReference type="PANTHER" id="PTHR42703:SF1">
    <property type="entry name" value="NA(+)_H(+) ANTIPORTER SUBUNIT D1"/>
    <property type="match status" value="1"/>
</dbReference>
<name>A0ABM8QRN1_9BACT</name>
<dbReference type="GO" id="GO:0016491">
    <property type="term" value="F:oxidoreductase activity"/>
    <property type="evidence" value="ECO:0007669"/>
    <property type="project" value="UniProtKB-KW"/>
</dbReference>
<dbReference type="EMBL" id="CAJNBJ010000001">
    <property type="protein sequence ID" value="CAE6711486.1"/>
    <property type="molecule type" value="Genomic_DNA"/>
</dbReference>
<keyword evidence="7" id="KW-0560">Oxidoreductase</keyword>
<sequence length="435" mass="46454">MMRAWMTPWLLLAVPILGAGLSWLLRAALSRMKTAALITTVVSLCSIIGSALALGEPSVGVPFLCLLPLTACLSLLGQPLHRDTSPAWPMTLILLGLGLGTLTSQGLVHGILLLLLLILLCGVLYRHQPVSAPDTWRGLASYGLGIIAILVALVLPAPASDIAGLMACATLFPLLPLHSGFVASLSGLPGNLPAFLALLLPMVGFHDLQVLLPTLSGTVLHTLAILALAGAVYGSLRALIQSRPLPRLAYAALAFFCLLWWYVADTGTAPIPATIYLSAVGLATSGLLLAWFAIRARYGDVDLRTLGGMAYPMPRFSTLLALLALAALGMPPFGVFSGFLSMLLLPTFTPSGPFAVIMLVWLTASWYQMELVQQLVFGRAHAELRYEDLRRTEFMSLVLLLFLLLVLGTAPSRWFESNAPTPPLSTASQGDTWTR</sequence>
<feature type="transmembrane region" description="Helical" evidence="6">
    <location>
        <begin position="92"/>
        <end position="125"/>
    </location>
</feature>
<dbReference type="InterPro" id="IPR050586">
    <property type="entry name" value="CPA3_Na-H_Antiporter_D"/>
</dbReference>
<dbReference type="RefSeq" id="WP_213041009.1">
    <property type="nucleotide sequence ID" value="NZ_CAJNBJ010000001.1"/>
</dbReference>
<feature type="transmembrane region" description="Helical" evidence="6">
    <location>
        <begin position="351"/>
        <end position="369"/>
    </location>
</feature>
<feature type="transmembrane region" description="Helical" evidence="6">
    <location>
        <begin position="218"/>
        <end position="236"/>
    </location>
</feature>
<evidence type="ECO:0000256" key="5">
    <source>
        <dbReference type="ARBA" id="ARBA00023136"/>
    </source>
</evidence>
<feature type="transmembrane region" description="Helical" evidence="6">
    <location>
        <begin position="137"/>
        <end position="156"/>
    </location>
</feature>
<organism evidence="7 8">
    <name type="scientific">Nitrospira defluvii</name>
    <dbReference type="NCBI Taxonomy" id="330214"/>
    <lineage>
        <taxon>Bacteria</taxon>
        <taxon>Pseudomonadati</taxon>
        <taxon>Nitrospirota</taxon>
        <taxon>Nitrospiria</taxon>
        <taxon>Nitrospirales</taxon>
        <taxon>Nitrospiraceae</taxon>
        <taxon>Nitrospira</taxon>
    </lineage>
</organism>
<evidence type="ECO:0000256" key="4">
    <source>
        <dbReference type="ARBA" id="ARBA00022989"/>
    </source>
</evidence>